<evidence type="ECO:0000313" key="2">
    <source>
        <dbReference type="EMBL" id="GAA3689884.1"/>
    </source>
</evidence>
<dbReference type="Proteomes" id="UP001500752">
    <property type="component" value="Unassembled WGS sequence"/>
</dbReference>
<dbReference type="PANTHER" id="PTHR35908">
    <property type="entry name" value="HYPOTHETICAL FUSION PROTEIN"/>
    <property type="match status" value="1"/>
</dbReference>
<dbReference type="PROSITE" id="PS51819">
    <property type="entry name" value="VOC"/>
    <property type="match status" value="1"/>
</dbReference>
<feature type="domain" description="VOC" evidence="1">
    <location>
        <begin position="8"/>
        <end position="125"/>
    </location>
</feature>
<dbReference type="SUPFAM" id="SSF54593">
    <property type="entry name" value="Glyoxalase/Bleomycin resistance protein/Dihydroxybiphenyl dioxygenase"/>
    <property type="match status" value="1"/>
</dbReference>
<dbReference type="PANTHER" id="PTHR35908:SF1">
    <property type="entry name" value="CONSERVED PROTEIN"/>
    <property type="match status" value="1"/>
</dbReference>
<evidence type="ECO:0000259" key="1">
    <source>
        <dbReference type="PROSITE" id="PS51819"/>
    </source>
</evidence>
<dbReference type="EMBL" id="BAABEO010000019">
    <property type="protein sequence ID" value="GAA3689884.1"/>
    <property type="molecule type" value="Genomic_DNA"/>
</dbReference>
<organism evidence="2 3">
    <name type="scientific">Arthrobacter ginkgonis</name>
    <dbReference type="NCBI Taxonomy" id="1630594"/>
    <lineage>
        <taxon>Bacteria</taxon>
        <taxon>Bacillati</taxon>
        <taxon>Actinomycetota</taxon>
        <taxon>Actinomycetes</taxon>
        <taxon>Micrococcales</taxon>
        <taxon>Micrococcaceae</taxon>
        <taxon>Arthrobacter</taxon>
    </lineage>
</organism>
<dbReference type="InterPro" id="IPR029068">
    <property type="entry name" value="Glyas_Bleomycin-R_OHBP_Dase"/>
</dbReference>
<sequence length="125" mass="13219">MANDAEVTLSAVVLGTPDPGGLARFYAALLDWELLLEEHGWVAIGPPAGGVGLSFQEEEGHVPPTWPPAAGEPQMQLHLDFTVGDLEAACARAARLGARLSDHQPEPGVRVFLDPAGHPFCLFEG</sequence>
<evidence type="ECO:0000313" key="3">
    <source>
        <dbReference type="Proteomes" id="UP001500752"/>
    </source>
</evidence>
<comment type="caution">
    <text evidence="2">The sequence shown here is derived from an EMBL/GenBank/DDBJ whole genome shotgun (WGS) entry which is preliminary data.</text>
</comment>
<keyword evidence="3" id="KW-1185">Reference proteome</keyword>
<dbReference type="InterPro" id="IPR041581">
    <property type="entry name" value="Glyoxalase_6"/>
</dbReference>
<name>A0ABP7CJN4_9MICC</name>
<dbReference type="InterPro" id="IPR037523">
    <property type="entry name" value="VOC_core"/>
</dbReference>
<reference evidence="3" key="1">
    <citation type="journal article" date="2019" name="Int. J. Syst. Evol. Microbiol.">
        <title>The Global Catalogue of Microorganisms (GCM) 10K type strain sequencing project: providing services to taxonomists for standard genome sequencing and annotation.</title>
        <authorList>
            <consortium name="The Broad Institute Genomics Platform"/>
            <consortium name="The Broad Institute Genome Sequencing Center for Infectious Disease"/>
            <person name="Wu L."/>
            <person name="Ma J."/>
        </authorList>
    </citation>
    <scope>NUCLEOTIDE SEQUENCE [LARGE SCALE GENOMIC DNA]</scope>
    <source>
        <strain evidence="3">JCM 30742</strain>
    </source>
</reference>
<proteinExistence type="predicted"/>
<dbReference type="Gene3D" id="3.10.180.10">
    <property type="entry name" value="2,3-Dihydroxybiphenyl 1,2-Dioxygenase, domain 1"/>
    <property type="match status" value="1"/>
</dbReference>
<gene>
    <name evidence="2" type="ORF">GCM10023081_29160</name>
</gene>
<protein>
    <submittedName>
        <fullName evidence="2">VOC family protein</fullName>
    </submittedName>
</protein>
<dbReference type="Pfam" id="PF18029">
    <property type="entry name" value="Glyoxalase_6"/>
    <property type="match status" value="1"/>
</dbReference>
<dbReference type="CDD" id="cd06587">
    <property type="entry name" value="VOC"/>
    <property type="match status" value="1"/>
</dbReference>
<dbReference type="RefSeq" id="WP_345151792.1">
    <property type="nucleotide sequence ID" value="NZ_BAABEO010000019.1"/>
</dbReference>
<accession>A0ABP7CJN4</accession>